<dbReference type="NCBIfam" id="NF033573">
    <property type="entry name" value="transpos_IS200"/>
    <property type="match status" value="1"/>
</dbReference>
<dbReference type="GO" id="GO:0004803">
    <property type="term" value="F:transposase activity"/>
    <property type="evidence" value="ECO:0007669"/>
    <property type="project" value="InterPro"/>
</dbReference>
<accession>A0AAN1WK98</accession>
<dbReference type="KEGG" id="marq:MARGE09_P3389"/>
<dbReference type="Pfam" id="PF01797">
    <property type="entry name" value="Y1_Tnp"/>
    <property type="match status" value="1"/>
</dbReference>
<dbReference type="SMART" id="SM01321">
    <property type="entry name" value="Y1_Tnp"/>
    <property type="match status" value="1"/>
</dbReference>
<evidence type="ECO:0000259" key="1">
    <source>
        <dbReference type="SMART" id="SM01321"/>
    </source>
</evidence>
<gene>
    <name evidence="2" type="ORF">MARGE09_P3389</name>
</gene>
<reference evidence="2 3" key="1">
    <citation type="journal article" date="2022" name="IScience">
        <title>An ultrasensitive nanofiber-based assay for enzymatic hydrolysis and deep-sea microbial degradation of cellulose.</title>
        <authorList>
            <person name="Tsudome M."/>
            <person name="Tachioka M."/>
            <person name="Miyazaki M."/>
            <person name="Uchimura K."/>
            <person name="Tsuda M."/>
            <person name="Takaki Y."/>
            <person name="Deguchi S."/>
        </authorList>
    </citation>
    <scope>NUCLEOTIDE SEQUENCE [LARGE SCALE GENOMIC DNA]</scope>
    <source>
        <strain evidence="2 3">GE09</strain>
    </source>
</reference>
<dbReference type="PANTHER" id="PTHR33360:SF2">
    <property type="entry name" value="TRANSPOSASE FOR INSERTION SEQUENCE ELEMENT IS200"/>
    <property type="match status" value="1"/>
</dbReference>
<proteinExistence type="predicted"/>
<organism evidence="2 3">
    <name type="scientific">Marinagarivorans cellulosilyticus</name>
    <dbReference type="NCBI Taxonomy" id="2721545"/>
    <lineage>
        <taxon>Bacteria</taxon>
        <taxon>Pseudomonadati</taxon>
        <taxon>Pseudomonadota</taxon>
        <taxon>Gammaproteobacteria</taxon>
        <taxon>Cellvibrionales</taxon>
        <taxon>Cellvibrionaceae</taxon>
        <taxon>Marinagarivorans</taxon>
    </lineage>
</organism>
<dbReference type="PANTHER" id="PTHR33360">
    <property type="entry name" value="TRANSPOSASE FOR INSERTION SEQUENCE ELEMENT IS200"/>
    <property type="match status" value="1"/>
</dbReference>
<dbReference type="Gene3D" id="3.30.70.1290">
    <property type="entry name" value="Transposase IS200-like"/>
    <property type="match status" value="1"/>
</dbReference>
<dbReference type="GO" id="GO:0003677">
    <property type="term" value="F:DNA binding"/>
    <property type="evidence" value="ECO:0007669"/>
    <property type="project" value="InterPro"/>
</dbReference>
<keyword evidence="3" id="KW-1185">Reference proteome</keyword>
<name>A0AAN1WK98_9GAMM</name>
<dbReference type="RefSeq" id="WP_236984201.1">
    <property type="nucleotide sequence ID" value="NZ_AP023086.1"/>
</dbReference>
<dbReference type="SUPFAM" id="SSF143422">
    <property type="entry name" value="Transposase IS200-like"/>
    <property type="match status" value="1"/>
</dbReference>
<evidence type="ECO:0000313" key="3">
    <source>
        <dbReference type="Proteomes" id="UP001320119"/>
    </source>
</evidence>
<dbReference type="GO" id="GO:0006313">
    <property type="term" value="P:DNA transposition"/>
    <property type="evidence" value="ECO:0007669"/>
    <property type="project" value="InterPro"/>
</dbReference>
<dbReference type="EMBL" id="AP023086">
    <property type="protein sequence ID" value="BCD99188.1"/>
    <property type="molecule type" value="Genomic_DNA"/>
</dbReference>
<feature type="domain" description="Transposase IS200-like" evidence="1">
    <location>
        <begin position="11"/>
        <end position="129"/>
    </location>
</feature>
<dbReference type="InterPro" id="IPR036515">
    <property type="entry name" value="Transposase_17_sf"/>
</dbReference>
<protein>
    <submittedName>
        <fullName evidence="2">Transposase</fullName>
    </submittedName>
</protein>
<dbReference type="InterPro" id="IPR002686">
    <property type="entry name" value="Transposase_17"/>
</dbReference>
<evidence type="ECO:0000313" key="2">
    <source>
        <dbReference type="EMBL" id="BCD99188.1"/>
    </source>
</evidence>
<dbReference type="AlphaFoldDB" id="A0AAN1WK98"/>
<dbReference type="Proteomes" id="UP001320119">
    <property type="component" value="Chromosome"/>
</dbReference>
<sequence length="143" mass="16659">MRDPKSLAHTRWDCKYHVVFIPKKRRKLLFGSLRHHLGDIFHELARQKGVVIEEGHVMPDRVHTCLSIPPKMSVSSAVGFIKGKSAISIARRFKGKQRNFNGEAFWARGYYVSTVGLDEMMVREYIRNQEKNDIHRDQLNLEV</sequence>